<reference evidence="1" key="1">
    <citation type="submission" date="2022-10" db="EMBL/GenBank/DDBJ databases">
        <authorList>
            <person name="Boutroux M."/>
        </authorList>
    </citation>
    <scope>NUCLEOTIDE SEQUENCE</scope>
    <source>
        <strain evidence="1">51.81</strain>
    </source>
</reference>
<evidence type="ECO:0000313" key="1">
    <source>
        <dbReference type="EMBL" id="MDD9328567.1"/>
    </source>
</evidence>
<accession>A0A9X4E2T5</accession>
<sequence>MNVPDSLDLAGLEAIYDSLAETLDGIPPEKQKIFLVKLSLLSAEALGNTAAFLELIRQAAVLEE</sequence>
<keyword evidence="3" id="KW-1185">Reference proteome</keyword>
<dbReference type="Proteomes" id="UP001149607">
    <property type="component" value="Chromosome"/>
</dbReference>
<evidence type="ECO:0008006" key="4">
    <source>
        <dbReference type="Google" id="ProtNLM"/>
    </source>
</evidence>
<dbReference type="EMBL" id="CP146598">
    <property type="protein sequence ID" value="WWY03976.1"/>
    <property type="molecule type" value="Genomic_DNA"/>
</dbReference>
<evidence type="ECO:0000313" key="2">
    <source>
        <dbReference type="EMBL" id="WWY03976.1"/>
    </source>
</evidence>
<organism evidence="1">
    <name type="scientific">Neisseria leonii</name>
    <dbReference type="NCBI Taxonomy" id="2995413"/>
    <lineage>
        <taxon>Bacteria</taxon>
        <taxon>Pseudomonadati</taxon>
        <taxon>Pseudomonadota</taxon>
        <taxon>Betaproteobacteria</taxon>
        <taxon>Neisseriales</taxon>
        <taxon>Neisseriaceae</taxon>
        <taxon>Neisseria</taxon>
    </lineage>
</organism>
<dbReference type="EMBL" id="JAPQFL010000007">
    <property type="protein sequence ID" value="MDD9328567.1"/>
    <property type="molecule type" value="Genomic_DNA"/>
</dbReference>
<proteinExistence type="predicted"/>
<reference evidence="2" key="2">
    <citation type="submission" date="2024-02" db="EMBL/GenBank/DDBJ databases">
        <title>Neisseria leonii sp. nov.</title>
        <authorList>
            <person name="Boutroux M."/>
            <person name="Favre-Rochex S."/>
            <person name="Gorgette O."/>
            <person name="Touak G."/>
            <person name="Muhle E."/>
            <person name="Chesneau O."/>
            <person name="Clermont D."/>
            <person name="Rahi P."/>
        </authorList>
    </citation>
    <scope>NUCLEOTIDE SEQUENCE</scope>
    <source>
        <strain evidence="2">51.81</strain>
    </source>
</reference>
<dbReference type="AlphaFoldDB" id="A0A9X4E2T5"/>
<name>A0A9X4E2T5_9NEIS</name>
<protein>
    <recommendedName>
        <fullName evidence="4">DUF2783 domain-containing protein</fullName>
    </recommendedName>
</protein>
<gene>
    <name evidence="1" type="ORF">ORY91_002001</name>
    <name evidence="2" type="ORF">V9W64_04440</name>
</gene>
<evidence type="ECO:0000313" key="3">
    <source>
        <dbReference type="Proteomes" id="UP001149607"/>
    </source>
</evidence>
<dbReference type="RefSeq" id="WP_274585635.1">
    <property type="nucleotide sequence ID" value="NZ_CP145811.1"/>
</dbReference>